<reference evidence="4 5" key="1">
    <citation type="submission" date="2018-12" db="EMBL/GenBank/DDBJ databases">
        <title>Complete genome sequence of Flaviflexus sp. H23T48.</title>
        <authorList>
            <person name="Bae J.-W."/>
            <person name="Lee J.-Y."/>
        </authorList>
    </citation>
    <scope>NUCLEOTIDE SEQUENCE [LARGE SCALE GENOMIC DNA]</scope>
    <source>
        <strain evidence="4 5">H23T48</strain>
    </source>
</reference>
<evidence type="ECO:0000256" key="3">
    <source>
        <dbReference type="SAM" id="Phobius"/>
    </source>
</evidence>
<sequence>MVLVVVLGLAALLFPTAADWYSRLRHAEEIGGYERVVSGLESQKKEELLHSAEAYNATLSPDSLTDPYAVAGGYPAGLSVEETDSVTFPAAYGTQLAVEGSDAIGRVRYGEVGIDLPIYRGTGDDVLRAGAGHLVGSSLPVGGSSSHTVLTAHSGLPNARLFTPLHEAEVGDEFFVEVLGRVHRYRVDDIAIIEPDELDAIHIVAGRDYVTLFTCTPVGVNSHRLLVRGERIPQEDTDTAVGETSAAAGFPWWALIFTTGTGATVLFVRTGGRR</sequence>
<dbReference type="CDD" id="cd05827">
    <property type="entry name" value="Sortase_C"/>
    <property type="match status" value="1"/>
</dbReference>
<proteinExistence type="predicted"/>
<dbReference type="Proteomes" id="UP000280344">
    <property type="component" value="Chromosome"/>
</dbReference>
<dbReference type="EMBL" id="CP034593">
    <property type="protein sequence ID" value="AZQ78181.1"/>
    <property type="molecule type" value="Genomic_DNA"/>
</dbReference>
<feature type="active site" description="Proton donor/acceptor" evidence="2">
    <location>
        <position position="153"/>
    </location>
</feature>
<accession>A0A3Q9G3M9</accession>
<gene>
    <name evidence="4" type="ORF">EJ997_06735</name>
</gene>
<keyword evidence="1" id="KW-0378">Hydrolase</keyword>
<keyword evidence="3" id="KW-1133">Transmembrane helix</keyword>
<keyword evidence="5" id="KW-1185">Reference proteome</keyword>
<dbReference type="Gene3D" id="2.40.260.10">
    <property type="entry name" value="Sortase"/>
    <property type="match status" value="1"/>
</dbReference>
<name>A0A3Q9G3M9_9ACTO</name>
<dbReference type="InterPro" id="IPR005754">
    <property type="entry name" value="Sortase"/>
</dbReference>
<keyword evidence="3" id="KW-0472">Membrane</keyword>
<protein>
    <submittedName>
        <fullName evidence="4">Class C sortase</fullName>
    </submittedName>
</protein>
<dbReference type="OrthoDB" id="5242161at2"/>
<dbReference type="NCBIfam" id="NF033745">
    <property type="entry name" value="class_C_sortase"/>
    <property type="match status" value="1"/>
</dbReference>
<keyword evidence="3" id="KW-0812">Transmembrane</keyword>
<dbReference type="InterPro" id="IPR023365">
    <property type="entry name" value="Sortase_dom-sf"/>
</dbReference>
<evidence type="ECO:0000256" key="1">
    <source>
        <dbReference type="ARBA" id="ARBA00022801"/>
    </source>
</evidence>
<dbReference type="KEGG" id="flh:EJ997_06735"/>
<organism evidence="4 5">
    <name type="scientific">Flaviflexus ciconiae</name>
    <dbReference type="NCBI Taxonomy" id="2496867"/>
    <lineage>
        <taxon>Bacteria</taxon>
        <taxon>Bacillati</taxon>
        <taxon>Actinomycetota</taxon>
        <taxon>Actinomycetes</taxon>
        <taxon>Actinomycetales</taxon>
        <taxon>Actinomycetaceae</taxon>
        <taxon>Flaviflexus</taxon>
    </lineage>
</organism>
<dbReference type="AlphaFoldDB" id="A0A3Q9G3M9"/>
<dbReference type="SUPFAM" id="SSF63817">
    <property type="entry name" value="Sortase"/>
    <property type="match status" value="1"/>
</dbReference>
<feature type="transmembrane region" description="Helical" evidence="3">
    <location>
        <begin position="250"/>
        <end position="268"/>
    </location>
</feature>
<feature type="active site" description="Acyl-thioester intermediate" evidence="2">
    <location>
        <position position="215"/>
    </location>
</feature>
<dbReference type="Pfam" id="PF04203">
    <property type="entry name" value="Sortase"/>
    <property type="match status" value="1"/>
</dbReference>
<dbReference type="GO" id="GO:0016787">
    <property type="term" value="F:hydrolase activity"/>
    <property type="evidence" value="ECO:0007669"/>
    <property type="project" value="UniProtKB-KW"/>
</dbReference>
<evidence type="ECO:0000256" key="2">
    <source>
        <dbReference type="PIRSR" id="PIRSR605754-1"/>
    </source>
</evidence>
<evidence type="ECO:0000313" key="4">
    <source>
        <dbReference type="EMBL" id="AZQ78181.1"/>
    </source>
</evidence>
<dbReference type="InterPro" id="IPR042002">
    <property type="entry name" value="Sortase_C"/>
</dbReference>
<evidence type="ECO:0000313" key="5">
    <source>
        <dbReference type="Proteomes" id="UP000280344"/>
    </source>
</evidence>
<dbReference type="NCBIfam" id="TIGR01076">
    <property type="entry name" value="sortase_fam"/>
    <property type="match status" value="1"/>
</dbReference>